<dbReference type="GO" id="GO:0016020">
    <property type="term" value="C:membrane"/>
    <property type="evidence" value="ECO:0007669"/>
    <property type="project" value="UniProtKB-SubCell"/>
</dbReference>
<keyword evidence="2 7" id="KW-0812">Transmembrane</keyword>
<feature type="domain" description="Rhodopsin" evidence="8">
    <location>
        <begin position="60"/>
        <end position="298"/>
    </location>
</feature>
<feature type="transmembrane region" description="Helical" evidence="7">
    <location>
        <begin position="76"/>
        <end position="99"/>
    </location>
</feature>
<evidence type="ECO:0000256" key="5">
    <source>
        <dbReference type="ARBA" id="ARBA00038359"/>
    </source>
</evidence>
<evidence type="ECO:0000256" key="3">
    <source>
        <dbReference type="ARBA" id="ARBA00022989"/>
    </source>
</evidence>
<comment type="subcellular location">
    <subcellularLocation>
        <location evidence="1">Membrane</location>
        <topology evidence="1">Multi-pass membrane protein</topology>
    </subcellularLocation>
</comment>
<comment type="similarity">
    <text evidence="5">Belongs to the SAT4 family.</text>
</comment>
<dbReference type="OrthoDB" id="4167798at2759"/>
<evidence type="ECO:0000313" key="10">
    <source>
        <dbReference type="Proteomes" id="UP000223968"/>
    </source>
</evidence>
<keyword evidence="3 7" id="KW-1133">Transmembrane helix</keyword>
<evidence type="ECO:0000256" key="7">
    <source>
        <dbReference type="SAM" id="Phobius"/>
    </source>
</evidence>
<dbReference type="Proteomes" id="UP000223968">
    <property type="component" value="Unassembled WGS sequence"/>
</dbReference>
<feature type="transmembrane region" description="Helical" evidence="7">
    <location>
        <begin position="271"/>
        <end position="295"/>
    </location>
</feature>
<name>A0A2B7XZX0_9EURO</name>
<keyword evidence="10" id="KW-1185">Reference proteome</keyword>
<dbReference type="InterPro" id="IPR049326">
    <property type="entry name" value="Rhodopsin_dom_fungi"/>
</dbReference>
<dbReference type="InterPro" id="IPR052337">
    <property type="entry name" value="SAT4-like"/>
</dbReference>
<accession>A0A2B7XZX0</accession>
<dbReference type="PANTHER" id="PTHR33048">
    <property type="entry name" value="PTH11-LIKE INTEGRAL MEMBRANE PROTEIN (AFU_ORTHOLOGUE AFUA_5G11245)"/>
    <property type="match status" value="1"/>
</dbReference>
<evidence type="ECO:0000256" key="2">
    <source>
        <dbReference type="ARBA" id="ARBA00022692"/>
    </source>
</evidence>
<comment type="caution">
    <text evidence="9">The sequence shown here is derived from an EMBL/GenBank/DDBJ whole genome shotgun (WGS) entry which is preliminary data.</text>
</comment>
<keyword evidence="4 7" id="KW-0472">Membrane</keyword>
<organism evidence="9 10">
    <name type="scientific">Helicocarpus griseus UAMH5409</name>
    <dbReference type="NCBI Taxonomy" id="1447875"/>
    <lineage>
        <taxon>Eukaryota</taxon>
        <taxon>Fungi</taxon>
        <taxon>Dikarya</taxon>
        <taxon>Ascomycota</taxon>
        <taxon>Pezizomycotina</taxon>
        <taxon>Eurotiomycetes</taxon>
        <taxon>Eurotiomycetidae</taxon>
        <taxon>Onygenales</taxon>
        <taxon>Ajellomycetaceae</taxon>
        <taxon>Helicocarpus</taxon>
    </lineage>
</organism>
<feature type="transmembrane region" description="Helical" evidence="7">
    <location>
        <begin position="119"/>
        <end position="142"/>
    </location>
</feature>
<dbReference type="PANTHER" id="PTHR33048:SF47">
    <property type="entry name" value="INTEGRAL MEMBRANE PROTEIN-RELATED"/>
    <property type="match status" value="1"/>
</dbReference>
<reference evidence="9 10" key="1">
    <citation type="submission" date="2017-10" db="EMBL/GenBank/DDBJ databases">
        <title>Comparative genomics in systemic dimorphic fungi from Ajellomycetaceae.</title>
        <authorList>
            <person name="Munoz J.F."/>
            <person name="Mcewen J.G."/>
            <person name="Clay O.K."/>
            <person name="Cuomo C.A."/>
        </authorList>
    </citation>
    <scope>NUCLEOTIDE SEQUENCE [LARGE SCALE GENOMIC DNA]</scope>
    <source>
        <strain evidence="9 10">UAMH5409</strain>
    </source>
</reference>
<evidence type="ECO:0000313" key="9">
    <source>
        <dbReference type="EMBL" id="PGH14108.1"/>
    </source>
</evidence>
<evidence type="ECO:0000256" key="1">
    <source>
        <dbReference type="ARBA" id="ARBA00004141"/>
    </source>
</evidence>
<dbReference type="AlphaFoldDB" id="A0A2B7XZX0"/>
<feature type="transmembrane region" description="Helical" evidence="7">
    <location>
        <begin position="203"/>
        <end position="225"/>
    </location>
</feature>
<protein>
    <recommendedName>
        <fullName evidence="8">Rhodopsin domain-containing protein</fullName>
    </recommendedName>
</protein>
<proteinExistence type="inferred from homology"/>
<feature type="region of interest" description="Disordered" evidence="6">
    <location>
        <begin position="306"/>
        <end position="333"/>
    </location>
</feature>
<feature type="transmembrane region" description="Helical" evidence="7">
    <location>
        <begin position="237"/>
        <end position="259"/>
    </location>
</feature>
<feature type="transmembrane region" description="Helical" evidence="7">
    <location>
        <begin position="42"/>
        <end position="64"/>
    </location>
</feature>
<evidence type="ECO:0000256" key="6">
    <source>
        <dbReference type="SAM" id="MobiDB-lite"/>
    </source>
</evidence>
<evidence type="ECO:0000256" key="4">
    <source>
        <dbReference type="ARBA" id="ARBA00023136"/>
    </source>
</evidence>
<dbReference type="Pfam" id="PF20684">
    <property type="entry name" value="Fung_rhodopsin"/>
    <property type="match status" value="1"/>
</dbReference>
<evidence type="ECO:0000259" key="8">
    <source>
        <dbReference type="Pfam" id="PF20684"/>
    </source>
</evidence>
<dbReference type="STRING" id="1447875.A0A2B7XZX0"/>
<feature type="transmembrane region" description="Helical" evidence="7">
    <location>
        <begin position="149"/>
        <end position="176"/>
    </location>
</feature>
<dbReference type="EMBL" id="PDNB01000038">
    <property type="protein sequence ID" value="PGH14108.1"/>
    <property type="molecule type" value="Genomic_DNA"/>
</dbReference>
<sequence>MAPALAAPWLRDGKLRALSGDVALNALSARSTHDDHSSLVTAIRVVISVLAFLIIFVCGLRLYLRHFVLRRFGLDDVLVFISLILALGYNAVTIALVSFGAGTHFEEVSPEHRLVYGKLYFAGMIIYIVVGFSIKLSLLVYLKDVFPKVVWLARTVNGIIVFMVLFAISAEFVLIFHCKPIRASWDVRVTDYKCFSDNAMFGIFLYQAVIMFLIDAAIFTMPIPILLKLHLPLKTRLILAFLFSFGLIACTAALIRFASLTFVTRENDTYLLAYSLICMNIEFNMALVAGSLPTLRILPGMSARIQTPSRRGSQQTDNTSPTNVSSSPAMSRMHSTYSPRKLARNWTGHGGQREGGVGEEAIMAASVALAGYTGHGDRQVGVEMATGEISGMEEEAEERAEGWWGA</sequence>
<gene>
    <name evidence="9" type="ORF">AJ79_03225</name>
</gene>